<proteinExistence type="predicted"/>
<evidence type="ECO:0000313" key="2">
    <source>
        <dbReference type="Proteomes" id="UP001209878"/>
    </source>
</evidence>
<accession>A0AAD9NMZ3</accession>
<dbReference type="Proteomes" id="UP001209878">
    <property type="component" value="Unassembled WGS sequence"/>
</dbReference>
<keyword evidence="2" id="KW-1185">Reference proteome</keyword>
<protein>
    <submittedName>
        <fullName evidence="1">Uncharacterized protein</fullName>
    </submittedName>
</protein>
<reference evidence="1" key="1">
    <citation type="journal article" date="2023" name="Mol. Biol. Evol.">
        <title>Third-Generation Sequencing Reveals the Adaptive Role of the Epigenome in Three Deep-Sea Polychaetes.</title>
        <authorList>
            <person name="Perez M."/>
            <person name="Aroh O."/>
            <person name="Sun Y."/>
            <person name="Lan Y."/>
            <person name="Juniper S.K."/>
            <person name="Young C.R."/>
            <person name="Angers B."/>
            <person name="Qian P.Y."/>
        </authorList>
    </citation>
    <scope>NUCLEOTIDE SEQUENCE</scope>
    <source>
        <strain evidence="1">R07B-5</strain>
    </source>
</reference>
<gene>
    <name evidence="1" type="ORF">NP493_673g01043</name>
</gene>
<dbReference type="EMBL" id="JAODUO010000672">
    <property type="protein sequence ID" value="KAK2176272.1"/>
    <property type="molecule type" value="Genomic_DNA"/>
</dbReference>
<evidence type="ECO:0000313" key="1">
    <source>
        <dbReference type="EMBL" id="KAK2176272.1"/>
    </source>
</evidence>
<comment type="caution">
    <text evidence="1">The sequence shown here is derived from an EMBL/GenBank/DDBJ whole genome shotgun (WGS) entry which is preliminary data.</text>
</comment>
<name>A0AAD9NMZ3_RIDPI</name>
<dbReference type="AlphaFoldDB" id="A0AAD9NMZ3"/>
<sequence length="100" mass="11269">MLRYPEDSRGQLVVSSVCTGHPTTLHPVPKHWGCHEEYTEWLQVGTCQLCALDTRGEHRMSREDGADYKDITHSVESVGVDMLLVPGPDGCMYPVRREDV</sequence>
<organism evidence="1 2">
    <name type="scientific">Ridgeia piscesae</name>
    <name type="common">Tubeworm</name>
    <dbReference type="NCBI Taxonomy" id="27915"/>
    <lineage>
        <taxon>Eukaryota</taxon>
        <taxon>Metazoa</taxon>
        <taxon>Spiralia</taxon>
        <taxon>Lophotrochozoa</taxon>
        <taxon>Annelida</taxon>
        <taxon>Polychaeta</taxon>
        <taxon>Sedentaria</taxon>
        <taxon>Canalipalpata</taxon>
        <taxon>Sabellida</taxon>
        <taxon>Siboglinidae</taxon>
        <taxon>Ridgeia</taxon>
    </lineage>
</organism>